<dbReference type="GeneID" id="93229502"/>
<keyword evidence="1" id="KW-0812">Transmembrane</keyword>
<feature type="transmembrane region" description="Helical" evidence="1">
    <location>
        <begin position="24"/>
        <end position="45"/>
    </location>
</feature>
<accession>A0A2U1CEP1</accession>
<keyword evidence="1" id="KW-1133">Transmembrane helix</keyword>
<dbReference type="RefSeq" id="WP_116721750.1">
    <property type="nucleotide sequence ID" value="NZ_CP011524.1"/>
</dbReference>
<dbReference type="Proteomes" id="UP000245778">
    <property type="component" value="Unassembled WGS sequence"/>
</dbReference>
<keyword evidence="1" id="KW-0472">Membrane</keyword>
<reference evidence="2 3" key="1">
    <citation type="submission" date="2018-04" db="EMBL/GenBank/DDBJ databases">
        <title>Genomic Encyclopedia of Type Strains, Phase IV (KMG-IV): sequencing the most valuable type-strain genomes for metagenomic binning, comparative biology and taxonomic classification.</title>
        <authorList>
            <person name="Goeker M."/>
        </authorList>
    </citation>
    <scope>NUCLEOTIDE SEQUENCE [LARGE SCALE GENOMIC DNA]</scope>
    <source>
        <strain evidence="2 3">DSM 26588</strain>
    </source>
</reference>
<evidence type="ECO:0000313" key="2">
    <source>
        <dbReference type="EMBL" id="PVY59398.1"/>
    </source>
</evidence>
<dbReference type="Pfam" id="PF02447">
    <property type="entry name" value="GntP_permease"/>
    <property type="match status" value="1"/>
</dbReference>
<sequence>MEIISLVCILIALAAMMYFGYRGTPIILVAPLCGIFVCLTSGLDLAMGMGTTYLNGLGNWIGSYFFTLFTGAIFGCVMTDSGAARSIGLKLSSLATT</sequence>
<dbReference type="AlphaFoldDB" id="A0A2U1CEP1"/>
<dbReference type="EMBL" id="QEKK01000002">
    <property type="protein sequence ID" value="PVY59398.1"/>
    <property type="molecule type" value="Genomic_DNA"/>
</dbReference>
<proteinExistence type="predicted"/>
<organism evidence="2 3">
    <name type="scientific">Intestinimonas butyriciproducens</name>
    <dbReference type="NCBI Taxonomy" id="1297617"/>
    <lineage>
        <taxon>Bacteria</taxon>
        <taxon>Bacillati</taxon>
        <taxon>Bacillota</taxon>
        <taxon>Clostridia</taxon>
        <taxon>Eubacteriales</taxon>
        <taxon>Intestinimonas</taxon>
    </lineage>
</organism>
<dbReference type="GO" id="GO:0016020">
    <property type="term" value="C:membrane"/>
    <property type="evidence" value="ECO:0007669"/>
    <property type="project" value="InterPro"/>
</dbReference>
<dbReference type="GO" id="GO:0015128">
    <property type="term" value="F:gluconate transmembrane transporter activity"/>
    <property type="evidence" value="ECO:0007669"/>
    <property type="project" value="InterPro"/>
</dbReference>
<evidence type="ECO:0000313" key="3">
    <source>
        <dbReference type="Proteomes" id="UP000245778"/>
    </source>
</evidence>
<name>A0A2U1CEP1_9FIRM</name>
<feature type="transmembrane region" description="Helical" evidence="1">
    <location>
        <begin position="57"/>
        <end position="75"/>
    </location>
</feature>
<dbReference type="InterPro" id="IPR003474">
    <property type="entry name" value="Glcn_transporter"/>
</dbReference>
<gene>
    <name evidence="2" type="ORF">C7373_102383</name>
</gene>
<evidence type="ECO:0000256" key="1">
    <source>
        <dbReference type="SAM" id="Phobius"/>
    </source>
</evidence>
<comment type="caution">
    <text evidence="2">The sequence shown here is derived from an EMBL/GenBank/DDBJ whole genome shotgun (WGS) entry which is preliminary data.</text>
</comment>
<protein>
    <submittedName>
        <fullName evidence="2">GntP family permease</fullName>
    </submittedName>
</protein>